<keyword evidence="4" id="KW-0378">Hydrolase</keyword>
<evidence type="ECO:0000256" key="8">
    <source>
        <dbReference type="ARBA" id="ARBA00022932"/>
    </source>
</evidence>
<dbReference type="EMBL" id="QGNW01002528">
    <property type="protein sequence ID" value="RVW18404.1"/>
    <property type="molecule type" value="Genomic_DNA"/>
</dbReference>
<keyword evidence="6" id="KW-0229">DNA integration</keyword>
<accession>A0A438C578</accession>
<sequence length="137" mass="15302">MVENKMGLKVKRLKSDNGGEYKDEKLKEFCATNGIKLEKIVLKTPQQNGVAECSSFRRPLYFHYSSISVSPRILSSAQPKNSCKCNRGINETTVLIQLGCPSWMEEGKDKPSPVLDRNCGYTDLAEPQNGTMSLEIL</sequence>
<dbReference type="InterPro" id="IPR001584">
    <property type="entry name" value="Integrase_cat-core"/>
</dbReference>
<keyword evidence="9" id="KW-0233">DNA recombination</keyword>
<dbReference type="GO" id="GO:0016787">
    <property type="term" value="F:hydrolase activity"/>
    <property type="evidence" value="ECO:0007669"/>
    <property type="project" value="UniProtKB-KW"/>
</dbReference>
<name>A0A438C578_VITVI</name>
<dbReference type="Proteomes" id="UP000288805">
    <property type="component" value="Unassembled WGS sequence"/>
</dbReference>
<dbReference type="GO" id="GO:0003676">
    <property type="term" value="F:nucleic acid binding"/>
    <property type="evidence" value="ECO:0007669"/>
    <property type="project" value="InterPro"/>
</dbReference>
<dbReference type="PANTHER" id="PTHR42648">
    <property type="entry name" value="TRANSPOSASE, PUTATIVE-RELATED"/>
    <property type="match status" value="1"/>
</dbReference>
<dbReference type="InterPro" id="IPR039537">
    <property type="entry name" value="Retrotran_Ty1/copia-like"/>
</dbReference>
<evidence type="ECO:0000256" key="2">
    <source>
        <dbReference type="ARBA" id="ARBA00022723"/>
    </source>
</evidence>
<dbReference type="PROSITE" id="PS50994">
    <property type="entry name" value="INTEGRASE"/>
    <property type="match status" value="1"/>
</dbReference>
<keyword evidence="5" id="KW-0460">Magnesium</keyword>
<keyword evidence="7" id="KW-0695">RNA-directed DNA polymerase</keyword>
<evidence type="ECO:0000259" key="10">
    <source>
        <dbReference type="PROSITE" id="PS50994"/>
    </source>
</evidence>
<dbReference type="AlphaFoldDB" id="A0A438C578"/>
<dbReference type="GO" id="GO:0004519">
    <property type="term" value="F:endonuclease activity"/>
    <property type="evidence" value="ECO:0007669"/>
    <property type="project" value="UniProtKB-KW"/>
</dbReference>
<comment type="caution">
    <text evidence="11">The sequence shown here is derived from an EMBL/GenBank/DDBJ whole genome shotgun (WGS) entry which is preliminary data.</text>
</comment>
<dbReference type="GO" id="GO:0006310">
    <property type="term" value="P:DNA recombination"/>
    <property type="evidence" value="ECO:0007669"/>
    <property type="project" value="UniProtKB-KW"/>
</dbReference>
<evidence type="ECO:0000313" key="11">
    <source>
        <dbReference type="EMBL" id="RVW18404.1"/>
    </source>
</evidence>
<keyword evidence="8" id="KW-0808">Transferase</keyword>
<evidence type="ECO:0000256" key="6">
    <source>
        <dbReference type="ARBA" id="ARBA00022908"/>
    </source>
</evidence>
<dbReference type="Gene3D" id="3.30.420.10">
    <property type="entry name" value="Ribonuclease H-like superfamily/Ribonuclease H"/>
    <property type="match status" value="1"/>
</dbReference>
<dbReference type="PANTHER" id="PTHR42648:SF11">
    <property type="entry name" value="TRANSPOSON TY4-P GAG-POL POLYPROTEIN"/>
    <property type="match status" value="1"/>
</dbReference>
<evidence type="ECO:0000256" key="1">
    <source>
        <dbReference type="ARBA" id="ARBA00022722"/>
    </source>
</evidence>
<evidence type="ECO:0000256" key="9">
    <source>
        <dbReference type="ARBA" id="ARBA00023172"/>
    </source>
</evidence>
<keyword evidence="2" id="KW-0479">Metal-binding</keyword>
<keyword evidence="3" id="KW-0255">Endonuclease</keyword>
<dbReference type="GO" id="GO:0046872">
    <property type="term" value="F:metal ion binding"/>
    <property type="evidence" value="ECO:0007669"/>
    <property type="project" value="UniProtKB-KW"/>
</dbReference>
<evidence type="ECO:0000256" key="7">
    <source>
        <dbReference type="ARBA" id="ARBA00022918"/>
    </source>
</evidence>
<dbReference type="SUPFAM" id="SSF53098">
    <property type="entry name" value="Ribonuclease H-like"/>
    <property type="match status" value="1"/>
</dbReference>
<dbReference type="GO" id="GO:0003964">
    <property type="term" value="F:RNA-directed DNA polymerase activity"/>
    <property type="evidence" value="ECO:0007669"/>
    <property type="project" value="UniProtKB-KW"/>
</dbReference>
<evidence type="ECO:0000256" key="3">
    <source>
        <dbReference type="ARBA" id="ARBA00022759"/>
    </source>
</evidence>
<protein>
    <submittedName>
        <fullName evidence="11">Retrovirus-related Pol polyprotein from transposon TNT 1-94</fullName>
    </submittedName>
</protein>
<evidence type="ECO:0000256" key="4">
    <source>
        <dbReference type="ARBA" id="ARBA00022801"/>
    </source>
</evidence>
<dbReference type="GO" id="GO:0015074">
    <property type="term" value="P:DNA integration"/>
    <property type="evidence" value="ECO:0007669"/>
    <property type="project" value="UniProtKB-KW"/>
</dbReference>
<proteinExistence type="predicted"/>
<dbReference type="InterPro" id="IPR036397">
    <property type="entry name" value="RNaseH_sf"/>
</dbReference>
<evidence type="ECO:0000313" key="12">
    <source>
        <dbReference type="Proteomes" id="UP000288805"/>
    </source>
</evidence>
<keyword evidence="1" id="KW-0540">Nuclease</keyword>
<evidence type="ECO:0000256" key="5">
    <source>
        <dbReference type="ARBA" id="ARBA00022842"/>
    </source>
</evidence>
<feature type="domain" description="Integrase catalytic" evidence="10">
    <location>
        <begin position="1"/>
        <end position="52"/>
    </location>
</feature>
<dbReference type="InterPro" id="IPR012337">
    <property type="entry name" value="RNaseH-like_sf"/>
</dbReference>
<organism evidence="11 12">
    <name type="scientific">Vitis vinifera</name>
    <name type="common">Grape</name>
    <dbReference type="NCBI Taxonomy" id="29760"/>
    <lineage>
        <taxon>Eukaryota</taxon>
        <taxon>Viridiplantae</taxon>
        <taxon>Streptophyta</taxon>
        <taxon>Embryophyta</taxon>
        <taxon>Tracheophyta</taxon>
        <taxon>Spermatophyta</taxon>
        <taxon>Magnoliopsida</taxon>
        <taxon>eudicotyledons</taxon>
        <taxon>Gunneridae</taxon>
        <taxon>Pentapetalae</taxon>
        <taxon>rosids</taxon>
        <taxon>Vitales</taxon>
        <taxon>Vitaceae</taxon>
        <taxon>Viteae</taxon>
        <taxon>Vitis</taxon>
    </lineage>
</organism>
<dbReference type="GO" id="GO:0003887">
    <property type="term" value="F:DNA-directed DNA polymerase activity"/>
    <property type="evidence" value="ECO:0007669"/>
    <property type="project" value="UniProtKB-KW"/>
</dbReference>
<gene>
    <name evidence="11" type="primary">POLX_2156</name>
    <name evidence="11" type="ORF">CK203_116749</name>
</gene>
<keyword evidence="8" id="KW-0239">DNA-directed DNA polymerase</keyword>
<reference evidence="11 12" key="1">
    <citation type="journal article" date="2018" name="PLoS Genet.">
        <title>Population sequencing reveals clonal diversity and ancestral inbreeding in the grapevine cultivar Chardonnay.</title>
        <authorList>
            <person name="Roach M.J."/>
            <person name="Johnson D.L."/>
            <person name="Bohlmann J."/>
            <person name="van Vuuren H.J."/>
            <person name="Jones S.J."/>
            <person name="Pretorius I.S."/>
            <person name="Schmidt S.A."/>
            <person name="Borneman A.R."/>
        </authorList>
    </citation>
    <scope>NUCLEOTIDE SEQUENCE [LARGE SCALE GENOMIC DNA]</scope>
    <source>
        <strain evidence="12">cv. Chardonnay</strain>
        <tissue evidence="11">Leaf</tissue>
    </source>
</reference>
<keyword evidence="8" id="KW-0548">Nucleotidyltransferase</keyword>